<gene>
    <name evidence="1" type="ORF">ENL01_02860</name>
</gene>
<accession>A0A7C5HKN8</accession>
<dbReference type="AlphaFoldDB" id="A0A7C5HKN8"/>
<dbReference type="EMBL" id="DRSK01000166">
    <property type="protein sequence ID" value="HHE07833.1"/>
    <property type="molecule type" value="Genomic_DNA"/>
</dbReference>
<evidence type="ECO:0000313" key="1">
    <source>
        <dbReference type="EMBL" id="HHE07833.1"/>
    </source>
</evidence>
<reference evidence="1" key="1">
    <citation type="journal article" date="2020" name="mSystems">
        <title>Genome- and Community-Level Interaction Insights into Carbon Utilization and Element Cycling Functions of Hydrothermarchaeota in Hydrothermal Sediment.</title>
        <authorList>
            <person name="Zhou Z."/>
            <person name="Liu Y."/>
            <person name="Xu W."/>
            <person name="Pan J."/>
            <person name="Luo Z.H."/>
            <person name="Li M."/>
        </authorList>
    </citation>
    <scope>NUCLEOTIDE SEQUENCE [LARGE SCALE GENOMIC DNA]</scope>
    <source>
        <strain evidence="1">HyVt-628</strain>
    </source>
</reference>
<sequence length="142" mass="15504">MTTANDPLKNIQSRIDELEQTISDRGEQIKARTRQLKDDLQEELSPVELLKKHPAESAGVSFVTGLVAGRVIRGLISTKTPRTAKKKAMPSEPAFGEETIAIKPSALKAAISAIGIELLNTGKDLAITWAKNQFDSRTRKPV</sequence>
<comment type="caution">
    <text evidence="1">The sequence shown here is derived from an EMBL/GenBank/DDBJ whole genome shotgun (WGS) entry which is preliminary data.</text>
</comment>
<dbReference type="Proteomes" id="UP000886059">
    <property type="component" value="Unassembled WGS sequence"/>
</dbReference>
<name>A0A7C5HKN8_9CHLB</name>
<protein>
    <recommendedName>
        <fullName evidence="2">DUF3618 domain-containing protein</fullName>
    </recommendedName>
</protein>
<organism evidence="1">
    <name type="scientific">Chlorobaculum parvum</name>
    <dbReference type="NCBI Taxonomy" id="274539"/>
    <lineage>
        <taxon>Bacteria</taxon>
        <taxon>Pseudomonadati</taxon>
        <taxon>Chlorobiota</taxon>
        <taxon>Chlorobiia</taxon>
        <taxon>Chlorobiales</taxon>
        <taxon>Chlorobiaceae</taxon>
        <taxon>Chlorobaculum</taxon>
    </lineage>
</organism>
<evidence type="ECO:0008006" key="2">
    <source>
        <dbReference type="Google" id="ProtNLM"/>
    </source>
</evidence>
<proteinExistence type="predicted"/>